<sequence>MRQFPFGGLTLVGYYGYDNLGDDLLLLSSLALLEEIEFKGPVFLPAAPPVEKIYGRFPEKLDVRIIKRFNPRDLALAISSSVMTVFGGGNLLQDCTSWRSFIYYYGLARYTLRKGKPLIFLSQGFGPIEHGSNKKALDRLLSNPLTSGVTRDDCSFQHFSSLSKNVHPGTDYGPYYLFKKGILPKRRQSETGLAVIVLKNGTKVDDVLKALKLNNITAVCAIGFHNHHDEEKRRELEEKASANGFKIYKTSTDMEGVIEVFNSAQLIITERLHGAILAISMGIPFVWRKNSKLDSFVKSLDGRCDLNFEDGCEDLTIAINNSLKYSVDLKGEYLSRLNETVETSKGIMRKILDRG</sequence>
<evidence type="ECO:0000313" key="3">
    <source>
        <dbReference type="Proteomes" id="UP000250796"/>
    </source>
</evidence>
<keyword evidence="3" id="KW-1185">Reference proteome</keyword>
<name>A0A7Z7LFN5_9BACT</name>
<evidence type="ECO:0000259" key="1">
    <source>
        <dbReference type="Pfam" id="PF04230"/>
    </source>
</evidence>
<evidence type="ECO:0000313" key="2">
    <source>
        <dbReference type="EMBL" id="SSC13208.1"/>
    </source>
</evidence>
<keyword evidence="2" id="KW-0808">Transferase</keyword>
<dbReference type="Pfam" id="PF04230">
    <property type="entry name" value="PS_pyruv_trans"/>
    <property type="match status" value="1"/>
</dbReference>
<reference evidence="2 3" key="1">
    <citation type="submission" date="2017-01" db="EMBL/GenBank/DDBJ databases">
        <authorList>
            <person name="Erauso G."/>
        </authorList>
    </citation>
    <scope>NUCLEOTIDE SEQUENCE [LARGE SCALE GENOMIC DNA]</scope>
    <source>
        <strain evidence="2">MESINF1</strain>
    </source>
</reference>
<protein>
    <submittedName>
        <fullName evidence="2">Polysaccharide pyruvyl transferase</fullName>
    </submittedName>
</protein>
<dbReference type="AlphaFoldDB" id="A0A7Z7LFN5"/>
<accession>A0A7Z7LFN5</accession>
<dbReference type="GO" id="GO:0016740">
    <property type="term" value="F:transferase activity"/>
    <property type="evidence" value="ECO:0007669"/>
    <property type="project" value="UniProtKB-KW"/>
</dbReference>
<dbReference type="RefSeq" id="WP_169699380.1">
    <property type="nucleotide sequence ID" value="NZ_LS974202.1"/>
</dbReference>
<gene>
    <name evidence="2" type="ORF">MESINF_1764</name>
</gene>
<proteinExistence type="predicted"/>
<feature type="domain" description="Polysaccharide pyruvyl transferase" evidence="1">
    <location>
        <begin position="19"/>
        <end position="287"/>
    </location>
</feature>
<organism evidence="2 3">
    <name type="scientific">Mesotoga infera</name>
    <dbReference type="NCBI Taxonomy" id="1236046"/>
    <lineage>
        <taxon>Bacteria</taxon>
        <taxon>Thermotogati</taxon>
        <taxon>Thermotogota</taxon>
        <taxon>Thermotogae</taxon>
        <taxon>Kosmotogales</taxon>
        <taxon>Kosmotogaceae</taxon>
        <taxon>Mesotoga</taxon>
    </lineage>
</organism>
<dbReference type="EMBL" id="LS974202">
    <property type="protein sequence ID" value="SSC13208.1"/>
    <property type="molecule type" value="Genomic_DNA"/>
</dbReference>
<dbReference type="InterPro" id="IPR007345">
    <property type="entry name" value="Polysacch_pyruvyl_Trfase"/>
</dbReference>
<dbReference type="Proteomes" id="UP000250796">
    <property type="component" value="Chromosome MESINF"/>
</dbReference>
<dbReference type="PANTHER" id="PTHR36836">
    <property type="entry name" value="COLANIC ACID BIOSYNTHESIS PROTEIN WCAK"/>
    <property type="match status" value="1"/>
</dbReference>
<dbReference type="PANTHER" id="PTHR36836:SF1">
    <property type="entry name" value="COLANIC ACID BIOSYNTHESIS PROTEIN WCAK"/>
    <property type="match status" value="1"/>
</dbReference>
<dbReference type="KEGG" id="minf:MESINF_1764"/>